<dbReference type="HOGENOM" id="CLU_873265_0_0_6"/>
<name>S3NRI1_9GAMM</name>
<keyword evidence="2" id="KW-1185">Reference proteome</keyword>
<dbReference type="PATRIC" id="fig|421052.3.peg.3618"/>
<comment type="caution">
    <text evidence="1">The sequence shown here is derived from an EMBL/GenBank/DDBJ whole genome shotgun (WGS) entry which is preliminary data.</text>
</comment>
<sequence length="318" mass="36881">MQKAPKLSLNNAMIIWFLNEYKYGSINRFDLFLKFREFFLSKKIGNQQISIHGNTDLELAFKRFTHNYLVEEPFMNAYAPHATGYGYFVKNNSKLTPIELIIPLFPYAYLTHLSAMRHYSITDRIPKQIQIELPSRTQWKSKIIEVVDQINVSIDEKEIILKYLPRYPKNNDVYFKKKILVSSTKSPKPYINLDNGVRVIEIGNLFVEMVNNPKECGGIEHVMDIFKEYGLPFKKKIYKAALESSLISQARIGLIFEQILGQSDPEIVKMKNRNRDLRGSSRVFIAGEDFSNIVNVEWCLSLNHSCVEPYGIEFNSMG</sequence>
<dbReference type="eggNOG" id="COG5340">
    <property type="taxonomic scope" value="Bacteria"/>
</dbReference>
<dbReference type="EMBL" id="ATGI01000047">
    <property type="protein sequence ID" value="EPF69206.1"/>
    <property type="molecule type" value="Genomic_DNA"/>
</dbReference>
<dbReference type="RefSeq" id="WP_016655041.1">
    <property type="nucleotide sequence ID" value="NZ_KE340349.1"/>
</dbReference>
<dbReference type="OrthoDB" id="9125124at2"/>
<proteinExistence type="predicted"/>
<accession>S3NRI1</accession>
<organism evidence="1 2">
    <name type="scientific">Acinetobacter rudis CIP 110305</name>
    <dbReference type="NCBI Taxonomy" id="421052"/>
    <lineage>
        <taxon>Bacteria</taxon>
        <taxon>Pseudomonadati</taxon>
        <taxon>Pseudomonadota</taxon>
        <taxon>Gammaproteobacteria</taxon>
        <taxon>Moraxellales</taxon>
        <taxon>Moraxellaceae</taxon>
        <taxon>Acinetobacter</taxon>
    </lineage>
</organism>
<dbReference type="AlphaFoldDB" id="S3NRI1"/>
<gene>
    <name evidence="1" type="ORF">F945_03702</name>
</gene>
<evidence type="ECO:0000313" key="2">
    <source>
        <dbReference type="Proteomes" id="UP000014568"/>
    </source>
</evidence>
<evidence type="ECO:0000313" key="1">
    <source>
        <dbReference type="EMBL" id="EPF69206.1"/>
    </source>
</evidence>
<protein>
    <submittedName>
        <fullName evidence="1">Uncharacterized protein</fullName>
    </submittedName>
</protein>
<dbReference type="Proteomes" id="UP000014568">
    <property type="component" value="Unassembled WGS sequence"/>
</dbReference>
<reference evidence="1 2" key="1">
    <citation type="submission" date="2013-06" db="EMBL/GenBank/DDBJ databases">
        <title>The Genome Sequence of Acinetobacter rudis CIP 110305.</title>
        <authorList>
            <consortium name="The Broad Institute Genome Sequencing Platform"/>
            <consortium name="The Broad Institute Genome Sequencing Center for Infectious Disease"/>
            <person name="Cerqueira G."/>
            <person name="Feldgarden M."/>
            <person name="Courvalin P."/>
            <person name="Perichon B."/>
            <person name="Grillot-Courvalin C."/>
            <person name="Clermont D."/>
            <person name="Rocha E."/>
            <person name="Yoon E.-J."/>
            <person name="Nemec A."/>
            <person name="Young S.K."/>
            <person name="Zeng Q."/>
            <person name="Gargeya S."/>
            <person name="Fitzgerald M."/>
            <person name="Abouelleil A."/>
            <person name="Alvarado L."/>
            <person name="Berlin A.M."/>
            <person name="Chapman S.B."/>
            <person name="Dewar J."/>
            <person name="Goldberg J."/>
            <person name="Griggs A."/>
            <person name="Gujja S."/>
            <person name="Hansen M."/>
            <person name="Howarth C."/>
            <person name="Imamovic A."/>
            <person name="Larimer J."/>
            <person name="McCowan C."/>
            <person name="Murphy C."/>
            <person name="Pearson M."/>
            <person name="Priest M."/>
            <person name="Roberts A."/>
            <person name="Saif S."/>
            <person name="Shea T."/>
            <person name="Sykes S."/>
            <person name="Wortman J."/>
            <person name="Nusbaum C."/>
            <person name="Birren B."/>
        </authorList>
    </citation>
    <scope>NUCLEOTIDE SEQUENCE [LARGE SCALE GENOMIC DNA]</scope>
    <source>
        <strain evidence="1 2">CIP 110305</strain>
    </source>
</reference>